<dbReference type="AlphaFoldDB" id="A0AAD7K0V4"/>
<proteinExistence type="predicted"/>
<protein>
    <submittedName>
        <fullName evidence="1">Uncharacterized protein</fullName>
    </submittedName>
</protein>
<evidence type="ECO:0000313" key="1">
    <source>
        <dbReference type="EMBL" id="KAJ7775953.1"/>
    </source>
</evidence>
<gene>
    <name evidence="1" type="ORF">DFH07DRAFT_766892</name>
</gene>
<keyword evidence="2" id="KW-1185">Reference proteome</keyword>
<comment type="caution">
    <text evidence="1">The sequence shown here is derived from an EMBL/GenBank/DDBJ whole genome shotgun (WGS) entry which is preliminary data.</text>
</comment>
<accession>A0AAD7K0V4</accession>
<dbReference type="Proteomes" id="UP001215280">
    <property type="component" value="Unassembled WGS sequence"/>
</dbReference>
<reference evidence="1" key="1">
    <citation type="submission" date="2023-03" db="EMBL/GenBank/DDBJ databases">
        <title>Massive genome expansion in bonnet fungi (Mycena s.s.) driven by repeated elements and novel gene families across ecological guilds.</title>
        <authorList>
            <consortium name="Lawrence Berkeley National Laboratory"/>
            <person name="Harder C.B."/>
            <person name="Miyauchi S."/>
            <person name="Viragh M."/>
            <person name="Kuo A."/>
            <person name="Thoen E."/>
            <person name="Andreopoulos B."/>
            <person name="Lu D."/>
            <person name="Skrede I."/>
            <person name="Drula E."/>
            <person name="Henrissat B."/>
            <person name="Morin E."/>
            <person name="Kohler A."/>
            <person name="Barry K."/>
            <person name="LaButti K."/>
            <person name="Morin E."/>
            <person name="Salamov A."/>
            <person name="Lipzen A."/>
            <person name="Mereny Z."/>
            <person name="Hegedus B."/>
            <person name="Baldrian P."/>
            <person name="Stursova M."/>
            <person name="Weitz H."/>
            <person name="Taylor A."/>
            <person name="Grigoriev I.V."/>
            <person name="Nagy L.G."/>
            <person name="Martin F."/>
            <person name="Kauserud H."/>
        </authorList>
    </citation>
    <scope>NUCLEOTIDE SEQUENCE</scope>
    <source>
        <strain evidence="1">CBHHK188m</strain>
    </source>
</reference>
<dbReference type="EMBL" id="JARJLG010000013">
    <property type="protein sequence ID" value="KAJ7775953.1"/>
    <property type="molecule type" value="Genomic_DNA"/>
</dbReference>
<organism evidence="1 2">
    <name type="scientific">Mycena maculata</name>
    <dbReference type="NCBI Taxonomy" id="230809"/>
    <lineage>
        <taxon>Eukaryota</taxon>
        <taxon>Fungi</taxon>
        <taxon>Dikarya</taxon>
        <taxon>Basidiomycota</taxon>
        <taxon>Agaricomycotina</taxon>
        <taxon>Agaricomycetes</taxon>
        <taxon>Agaricomycetidae</taxon>
        <taxon>Agaricales</taxon>
        <taxon>Marasmiineae</taxon>
        <taxon>Mycenaceae</taxon>
        <taxon>Mycena</taxon>
    </lineage>
</organism>
<evidence type="ECO:0000313" key="2">
    <source>
        <dbReference type="Proteomes" id="UP001215280"/>
    </source>
</evidence>
<name>A0AAD7K0V4_9AGAR</name>
<sequence>MEDRTSDMLGCHRRCERGSESGWHTAATGKDDRLMIISAECEKYGHSRSTGAMISSLPLTERVLQQLKDTKDTGKRVVKEYPSKDLDIHHEAMQRWRLKNQFTPGPEQHFELAKLNEGCTCTT</sequence>